<dbReference type="CDD" id="cd17057">
    <property type="entry name" value="Ubl_TMUB1_like"/>
    <property type="match status" value="1"/>
</dbReference>
<dbReference type="PROSITE" id="PS50053">
    <property type="entry name" value="UBIQUITIN_2"/>
    <property type="match status" value="1"/>
</dbReference>
<proteinExistence type="predicted"/>
<dbReference type="InterPro" id="IPR029071">
    <property type="entry name" value="Ubiquitin-like_domsf"/>
</dbReference>
<sequence>MSRPAVSVRVRGRDETTLEVQFDDAETVADFKTRVFGDVIGEGKRCRLIASGKELQDSHKMGSYRIQEGSCMHVMISQRGSVAGAERGTPCAAAVPPSAAASTSSSRGVGRGAGSAILCALTLGMVMAAWTVYMVFPELFSCAATCLLLLLTLLQLAATLPILKQALSAALGACWWRPWVRRPSSVPGRRRQ</sequence>
<dbReference type="SMART" id="SM00213">
    <property type="entry name" value="UBQ"/>
    <property type="match status" value="1"/>
</dbReference>
<dbReference type="InterPro" id="IPR000626">
    <property type="entry name" value="Ubiquitin-like_dom"/>
</dbReference>
<reference evidence="3 4" key="1">
    <citation type="journal article" date="2010" name="Nature">
        <title>The Ectocarpus genome and the independent evolution of multicellularity in brown algae.</title>
        <authorList>
            <person name="Cock J.M."/>
            <person name="Sterck L."/>
            <person name="Rouze P."/>
            <person name="Scornet D."/>
            <person name="Allen A.E."/>
            <person name="Amoutzias G."/>
            <person name="Anthouard V."/>
            <person name="Artiguenave F."/>
            <person name="Aury J.M."/>
            <person name="Badger J.H."/>
            <person name="Beszteri B."/>
            <person name="Billiau K."/>
            <person name="Bonnet E."/>
            <person name="Bothwell J.H."/>
            <person name="Bowler C."/>
            <person name="Boyen C."/>
            <person name="Brownlee C."/>
            <person name="Carrano C.J."/>
            <person name="Charrier B."/>
            <person name="Cho G.Y."/>
            <person name="Coelho S.M."/>
            <person name="Collen J."/>
            <person name="Corre E."/>
            <person name="Da Silva C."/>
            <person name="Delage L."/>
            <person name="Delaroque N."/>
            <person name="Dittami S.M."/>
            <person name="Doulbeau S."/>
            <person name="Elias M."/>
            <person name="Farnham G."/>
            <person name="Gachon C.M."/>
            <person name="Gschloessl B."/>
            <person name="Heesch S."/>
            <person name="Jabbari K."/>
            <person name="Jubin C."/>
            <person name="Kawai H."/>
            <person name="Kimura K."/>
            <person name="Kloareg B."/>
            <person name="Kupper F.C."/>
            <person name="Lang D."/>
            <person name="Le Bail A."/>
            <person name="Leblanc C."/>
            <person name="Lerouge P."/>
            <person name="Lohr M."/>
            <person name="Lopez P.J."/>
            <person name="Martens C."/>
            <person name="Maumus F."/>
            <person name="Michel G."/>
            <person name="Miranda-Saavedra D."/>
            <person name="Morales J."/>
            <person name="Moreau H."/>
            <person name="Motomura T."/>
            <person name="Nagasato C."/>
            <person name="Napoli C.A."/>
            <person name="Nelson D.R."/>
            <person name="Nyvall-Collen P."/>
            <person name="Peters A.F."/>
            <person name="Pommier C."/>
            <person name="Potin P."/>
            <person name="Poulain J."/>
            <person name="Quesneville H."/>
            <person name="Read B."/>
            <person name="Rensing S.A."/>
            <person name="Ritter A."/>
            <person name="Rousvoal S."/>
            <person name="Samanta M."/>
            <person name="Samson G."/>
            <person name="Schroeder D.C."/>
            <person name="Segurens B."/>
            <person name="Strittmatter M."/>
            <person name="Tonon T."/>
            <person name="Tregear J.W."/>
            <person name="Valentin K."/>
            <person name="von Dassow P."/>
            <person name="Yamagishi T."/>
            <person name="Van de Peer Y."/>
            <person name="Wincker P."/>
        </authorList>
    </citation>
    <scope>NUCLEOTIDE SEQUENCE [LARGE SCALE GENOMIC DNA]</scope>
    <source>
        <strain evidence="4">Ec32 / CCAP1310/4</strain>
    </source>
</reference>
<keyword evidence="4" id="KW-1185">Reference proteome</keyword>
<dbReference type="Pfam" id="PF00240">
    <property type="entry name" value="ubiquitin"/>
    <property type="match status" value="1"/>
</dbReference>
<evidence type="ECO:0000256" key="1">
    <source>
        <dbReference type="SAM" id="Phobius"/>
    </source>
</evidence>
<organism evidence="3 4">
    <name type="scientific">Ectocarpus siliculosus</name>
    <name type="common">Brown alga</name>
    <name type="synonym">Conferva siliculosa</name>
    <dbReference type="NCBI Taxonomy" id="2880"/>
    <lineage>
        <taxon>Eukaryota</taxon>
        <taxon>Sar</taxon>
        <taxon>Stramenopiles</taxon>
        <taxon>Ochrophyta</taxon>
        <taxon>PX clade</taxon>
        <taxon>Phaeophyceae</taxon>
        <taxon>Ectocarpales</taxon>
        <taxon>Ectocarpaceae</taxon>
        <taxon>Ectocarpus</taxon>
    </lineage>
</organism>
<keyword evidence="1" id="KW-0472">Membrane</keyword>
<dbReference type="InParanoid" id="D8LC60"/>
<protein>
    <recommendedName>
        <fullName evidence="2">Ubiquitin-like domain-containing protein</fullName>
    </recommendedName>
</protein>
<keyword evidence="1" id="KW-0812">Transmembrane</keyword>
<dbReference type="InterPro" id="IPR040352">
    <property type="entry name" value="TMUB1/2"/>
</dbReference>
<dbReference type="OrthoDB" id="161999at2759"/>
<dbReference type="SUPFAM" id="SSF54236">
    <property type="entry name" value="Ubiquitin-like"/>
    <property type="match status" value="1"/>
</dbReference>
<evidence type="ECO:0000313" key="4">
    <source>
        <dbReference type="Proteomes" id="UP000002630"/>
    </source>
</evidence>
<evidence type="ECO:0000259" key="2">
    <source>
        <dbReference type="PROSITE" id="PS50053"/>
    </source>
</evidence>
<accession>D8LC60</accession>
<dbReference type="GO" id="GO:0036503">
    <property type="term" value="P:ERAD pathway"/>
    <property type="evidence" value="ECO:0007669"/>
    <property type="project" value="InterPro"/>
</dbReference>
<dbReference type="EMBL" id="FN647683">
    <property type="protein sequence ID" value="CBN79243.1"/>
    <property type="molecule type" value="Genomic_DNA"/>
</dbReference>
<dbReference type="PANTHER" id="PTHR14557">
    <property type="entry name" value="PROTEIN C7ORF21"/>
    <property type="match status" value="1"/>
</dbReference>
<dbReference type="PANTHER" id="PTHR14557:SF5">
    <property type="entry name" value="UBIQUITIN-LIKE DOMAIN-CONTAINING PROTEIN"/>
    <property type="match status" value="1"/>
</dbReference>
<keyword evidence="1" id="KW-1133">Transmembrane helix</keyword>
<dbReference type="Proteomes" id="UP000002630">
    <property type="component" value="Linkage Group LG08"/>
</dbReference>
<dbReference type="AlphaFoldDB" id="D8LC60"/>
<name>D8LC60_ECTSI</name>
<feature type="transmembrane region" description="Helical" evidence="1">
    <location>
        <begin position="116"/>
        <end position="136"/>
    </location>
</feature>
<feature type="domain" description="Ubiquitin-like" evidence="2">
    <location>
        <begin position="6"/>
        <end position="81"/>
    </location>
</feature>
<gene>
    <name evidence="3" type="ORF">Esi_0010_0189</name>
</gene>
<dbReference type="EMBL" id="FN649733">
    <property type="protein sequence ID" value="CBN79243.1"/>
    <property type="molecule type" value="Genomic_DNA"/>
</dbReference>
<feature type="transmembrane region" description="Helical" evidence="1">
    <location>
        <begin position="142"/>
        <end position="163"/>
    </location>
</feature>
<evidence type="ECO:0000313" key="3">
    <source>
        <dbReference type="EMBL" id="CBN79243.1"/>
    </source>
</evidence>
<dbReference type="Gene3D" id="3.10.20.90">
    <property type="entry name" value="Phosphatidylinositol 3-kinase Catalytic Subunit, Chain A, domain 1"/>
    <property type="match status" value="1"/>
</dbReference>